<dbReference type="Gene3D" id="1.10.3430.10">
    <property type="entry name" value="Ammonium transporter AmtB like domains"/>
    <property type="match status" value="1"/>
</dbReference>
<evidence type="ECO:0000256" key="9">
    <source>
        <dbReference type="RuleBase" id="RU362002"/>
    </source>
</evidence>
<keyword evidence="10" id="KW-0732">Signal</keyword>
<dbReference type="Proteomes" id="UP000001175">
    <property type="component" value="Chromosome"/>
</dbReference>
<feature type="transmembrane region" description="Helical" evidence="9">
    <location>
        <begin position="182"/>
        <end position="203"/>
    </location>
</feature>
<feature type="transmembrane region" description="Helical" evidence="9">
    <location>
        <begin position="278"/>
        <end position="302"/>
    </location>
</feature>
<dbReference type="KEGG" id="syc:syc1821_c"/>
<feature type="transmembrane region" description="Helical" evidence="9">
    <location>
        <begin position="155"/>
        <end position="175"/>
    </location>
</feature>
<dbReference type="InterPro" id="IPR001905">
    <property type="entry name" value="Ammonium_transpt"/>
</dbReference>
<evidence type="ECO:0000259" key="11">
    <source>
        <dbReference type="Pfam" id="PF00909"/>
    </source>
</evidence>
<feature type="transmembrane region" description="Helical" evidence="9">
    <location>
        <begin position="223"/>
        <end position="241"/>
    </location>
</feature>
<dbReference type="GO" id="GO:0008519">
    <property type="term" value="F:ammonium channel activity"/>
    <property type="evidence" value="ECO:0007669"/>
    <property type="project" value="InterPro"/>
</dbReference>
<keyword evidence="3 9" id="KW-0813">Transport</keyword>
<feature type="transmembrane region" description="Helical" evidence="9">
    <location>
        <begin position="418"/>
        <end position="439"/>
    </location>
</feature>
<feature type="transmembrane region" description="Helical" evidence="9">
    <location>
        <begin position="53"/>
        <end position="74"/>
    </location>
</feature>
<evidence type="ECO:0000256" key="8">
    <source>
        <dbReference type="ARBA" id="ARBA00050025"/>
    </source>
</evidence>
<dbReference type="InterPro" id="IPR018047">
    <property type="entry name" value="Ammonium_transpt_CS"/>
</dbReference>
<dbReference type="PROSITE" id="PS01219">
    <property type="entry name" value="AMMONIUM_TRANSP"/>
    <property type="match status" value="1"/>
</dbReference>
<dbReference type="InterPro" id="IPR029020">
    <property type="entry name" value="Ammonium/urea_transptr"/>
</dbReference>
<feature type="domain" description="Ammonium transporter AmtB-like" evidence="11">
    <location>
        <begin position="55"/>
        <end position="466"/>
    </location>
</feature>
<dbReference type="eggNOG" id="COG0004">
    <property type="taxonomic scope" value="Bacteria"/>
</dbReference>
<proteinExistence type="inferred from homology"/>
<feature type="transmembrane region" description="Helical" evidence="9">
    <location>
        <begin position="86"/>
        <end position="106"/>
    </location>
</feature>
<evidence type="ECO:0000256" key="2">
    <source>
        <dbReference type="ARBA" id="ARBA00005887"/>
    </source>
</evidence>
<keyword evidence="6 9" id="KW-0472">Membrane</keyword>
<comment type="subcellular location">
    <subcellularLocation>
        <location evidence="9">Cell membrane</location>
        <topology evidence="9">Multi-pass membrane protein</topology>
    </subcellularLocation>
    <subcellularLocation>
        <location evidence="1">Membrane</location>
        <topology evidence="1">Multi-pass membrane protein</topology>
    </subcellularLocation>
</comment>
<evidence type="ECO:0000256" key="6">
    <source>
        <dbReference type="ARBA" id="ARBA00023136"/>
    </source>
</evidence>
<evidence type="ECO:0000256" key="10">
    <source>
        <dbReference type="SAM" id="SignalP"/>
    </source>
</evidence>
<gene>
    <name evidence="12" type="primary">amt1</name>
    <name evidence="12" type="ordered locus">syc1821_c</name>
</gene>
<name>A0A0H3KAX9_SYNP6</name>
<reference evidence="12 13" key="1">
    <citation type="journal article" date="2007" name="Photosyn. Res.">
        <title>Complete nucleotide sequence of the freshwater unicellular cyanobacterium Synechococcus elongatus PCC 6301 chromosome: gene content and organization.</title>
        <authorList>
            <person name="Sugita C."/>
            <person name="Ogata K."/>
            <person name="Shikata M."/>
            <person name="Jikuya H."/>
            <person name="Takano J."/>
            <person name="Furumichi M."/>
            <person name="Kanehisa M."/>
            <person name="Omata T."/>
            <person name="Sugiura M."/>
            <person name="Sugita M."/>
        </authorList>
    </citation>
    <scope>NUCLEOTIDE SEQUENCE [LARGE SCALE GENOMIC DNA]</scope>
    <source>
        <strain evidence="13">ATCC 27144 / PCC 6301 / SAUG 1402/1</strain>
    </source>
</reference>
<evidence type="ECO:0000256" key="3">
    <source>
        <dbReference type="ARBA" id="ARBA00022448"/>
    </source>
</evidence>
<feature type="transmembrane region" description="Helical" evidence="9">
    <location>
        <begin position="338"/>
        <end position="356"/>
    </location>
</feature>
<feature type="transmembrane region" description="Helical" evidence="9">
    <location>
        <begin position="253"/>
        <end position="272"/>
    </location>
</feature>
<accession>A0A0H3KAX9</accession>
<evidence type="ECO:0000256" key="5">
    <source>
        <dbReference type="ARBA" id="ARBA00022989"/>
    </source>
</evidence>
<dbReference type="PANTHER" id="PTHR43029:SF10">
    <property type="entry name" value="AMMONIUM TRANSPORTER MEP2"/>
    <property type="match status" value="1"/>
</dbReference>
<keyword evidence="5 9" id="KW-1133">Transmembrane helix</keyword>
<protein>
    <recommendedName>
        <fullName evidence="8 9">Ammonium transporter</fullName>
    </recommendedName>
</protein>
<sequence length="470" mass="50011">MFDKRWRTLGLTAALAGISAFLLAHPTLAATAPQLTLEQLNSNVTAAKTGTDTLLLLIGSALVLLMTPGLAFFYGGFGRAQNVLNIMMMSFLMMGLVGMTWVIYGYSLAFDTSLGSPFIGGFSNLFFNGVGGKFGIDPVWAGDELMISGMSASSFALFQGMFAIITPALISGALVERVNFKAWFWFGLLWSTLVYIPMAHMVWGSNGFIYGQIGALDFAGSTVVHIASGVGALVSVAMIGPRRVFPNRLSPPHNVPFILLGAGLLWFGWFGFNGASYFAAQGAGFAFLTTNTAAATAMLTWLLLEQIDLGKPTAVGAATGAVAGLVGITPSAGFIPVWAALPIGALTALVCFLFVAKVKSRIRLDDSLDAFGVHGVGGTVGAILTGIFAQKDFLVEKAFPTQFKVISQGPLAMTWAQIQAVLITYLFVGIATFVIWTILKSVMRVRATEEQELEGLDFALHGEDAYSKER</sequence>
<dbReference type="GO" id="GO:0005886">
    <property type="term" value="C:plasma membrane"/>
    <property type="evidence" value="ECO:0007669"/>
    <property type="project" value="UniProtKB-SubCell"/>
</dbReference>
<feature type="chain" id="PRO_5002613319" description="Ammonium transporter" evidence="10">
    <location>
        <begin position="30"/>
        <end position="470"/>
    </location>
</feature>
<keyword evidence="4 9" id="KW-0812">Transmembrane</keyword>
<dbReference type="NCBIfam" id="TIGR00836">
    <property type="entry name" value="amt"/>
    <property type="match status" value="1"/>
</dbReference>
<dbReference type="SUPFAM" id="SSF111352">
    <property type="entry name" value="Ammonium transporter"/>
    <property type="match status" value="1"/>
</dbReference>
<feature type="transmembrane region" description="Helical" evidence="9">
    <location>
        <begin position="314"/>
        <end position="332"/>
    </location>
</feature>
<feature type="signal peptide" evidence="10">
    <location>
        <begin position="1"/>
        <end position="29"/>
    </location>
</feature>
<organism evidence="12 13">
    <name type="scientific">Synechococcus sp. (strain ATCC 27144 / PCC 6301 / SAUG 1402/1)</name>
    <name type="common">Anacystis nidulans</name>
    <dbReference type="NCBI Taxonomy" id="269084"/>
    <lineage>
        <taxon>Bacteria</taxon>
        <taxon>Bacillati</taxon>
        <taxon>Cyanobacteriota</taxon>
        <taxon>Cyanophyceae</taxon>
        <taxon>Synechococcales</taxon>
        <taxon>Synechococcaceae</taxon>
        <taxon>Synechococcus</taxon>
    </lineage>
</organism>
<evidence type="ECO:0000256" key="7">
    <source>
        <dbReference type="ARBA" id="ARBA00023177"/>
    </source>
</evidence>
<dbReference type="AlphaFoldDB" id="A0A0H3KAX9"/>
<evidence type="ECO:0000256" key="1">
    <source>
        <dbReference type="ARBA" id="ARBA00004141"/>
    </source>
</evidence>
<comment type="similarity">
    <text evidence="2 9">Belongs to the ammonia transporter channel (TC 1.A.11.2) family.</text>
</comment>
<evidence type="ECO:0000313" key="12">
    <source>
        <dbReference type="EMBL" id="BAD80011.1"/>
    </source>
</evidence>
<dbReference type="PANTHER" id="PTHR43029">
    <property type="entry name" value="AMMONIUM TRANSPORTER MEP2"/>
    <property type="match status" value="1"/>
</dbReference>
<evidence type="ECO:0000313" key="13">
    <source>
        <dbReference type="Proteomes" id="UP000001175"/>
    </source>
</evidence>
<dbReference type="EMBL" id="AP008231">
    <property type="protein sequence ID" value="BAD80011.1"/>
    <property type="molecule type" value="Genomic_DNA"/>
</dbReference>
<dbReference type="RefSeq" id="WP_011244131.1">
    <property type="nucleotide sequence ID" value="NC_006576.1"/>
</dbReference>
<evidence type="ECO:0000256" key="4">
    <source>
        <dbReference type="ARBA" id="ARBA00022692"/>
    </source>
</evidence>
<dbReference type="Pfam" id="PF00909">
    <property type="entry name" value="Ammonium_transp"/>
    <property type="match status" value="1"/>
</dbReference>
<feature type="transmembrane region" description="Helical" evidence="9">
    <location>
        <begin position="368"/>
        <end position="389"/>
    </location>
</feature>
<keyword evidence="7 9" id="KW-0924">Ammonia transport</keyword>
<dbReference type="InterPro" id="IPR024041">
    <property type="entry name" value="NH4_transpt_AmtB-like_dom"/>
</dbReference>